<dbReference type="InterPro" id="IPR011032">
    <property type="entry name" value="GroES-like_sf"/>
</dbReference>
<evidence type="ECO:0000259" key="1">
    <source>
        <dbReference type="SMART" id="SM00829"/>
    </source>
</evidence>
<dbReference type="InterPro" id="IPR036291">
    <property type="entry name" value="NAD(P)-bd_dom_sf"/>
</dbReference>
<dbReference type="Pfam" id="PF00107">
    <property type="entry name" value="ADH_zinc_N"/>
    <property type="match status" value="1"/>
</dbReference>
<dbReference type="AlphaFoldDB" id="A0A1H2S2Q9"/>
<dbReference type="EMBL" id="FNOJ01000003">
    <property type="protein sequence ID" value="SDW25992.1"/>
    <property type="molecule type" value="Genomic_DNA"/>
</dbReference>
<dbReference type="Gene3D" id="3.90.180.10">
    <property type="entry name" value="Medium-chain alcohol dehydrogenases, catalytic domain"/>
    <property type="match status" value="1"/>
</dbReference>
<dbReference type="InterPro" id="IPR014188">
    <property type="entry name" value="Acrylyl-CoA_reductase_AcuI"/>
</dbReference>
<dbReference type="InterPro" id="IPR020843">
    <property type="entry name" value="ER"/>
</dbReference>
<gene>
    <name evidence="2" type="ORF">SAMN04489725_103249</name>
</gene>
<sequence length="332" mass="36043">MVESFRAFLVNQTDARFTSGIRTLTLDDLPLGEVTIRVRYSSVNYKDGICSLPNSRLVTQYPMVPGIDLAGEVIESQDTRFRSGDPVIVTSYDLGTGHFGGYSEIARVPASWVVPLPEGLTLREAMILGTAGFTAALSLQRMEENGLRPDSGPVLVTGATGGVGSTAVAMFSQLGYQVIASTRKESEHAFLRELGANEIVSPDELVLRDGDSFANLPERFAGAVDPVAGKALPYILNTMKYGGCITVSGFTGGPELAASVFPFLRRAITFIGIDSVLCPMSIRAPLWQRIARELKPQKVLEHIVQEISLDQLPQTLERILRGDMRGRAIVRL</sequence>
<dbReference type="InterPro" id="IPR013154">
    <property type="entry name" value="ADH-like_N"/>
</dbReference>
<proteinExistence type="predicted"/>
<organism evidence="2 3">
    <name type="scientific">Alicyclobacillus hesperidum</name>
    <dbReference type="NCBI Taxonomy" id="89784"/>
    <lineage>
        <taxon>Bacteria</taxon>
        <taxon>Bacillati</taxon>
        <taxon>Bacillota</taxon>
        <taxon>Bacilli</taxon>
        <taxon>Bacillales</taxon>
        <taxon>Alicyclobacillaceae</taxon>
        <taxon>Alicyclobacillus</taxon>
    </lineage>
</organism>
<dbReference type="PANTHER" id="PTHR43677">
    <property type="entry name" value="SHORT-CHAIN DEHYDROGENASE/REDUCTASE"/>
    <property type="match status" value="1"/>
</dbReference>
<dbReference type="InterPro" id="IPR051397">
    <property type="entry name" value="Zn-ADH-like_protein"/>
</dbReference>
<dbReference type="STRING" id="89784.SAMN04489725_103249"/>
<evidence type="ECO:0000313" key="2">
    <source>
        <dbReference type="EMBL" id="SDW25992.1"/>
    </source>
</evidence>
<dbReference type="GO" id="GO:0043957">
    <property type="term" value="F:acryloyl-CoA reductase (NADPH) activity"/>
    <property type="evidence" value="ECO:0007669"/>
    <property type="project" value="TreeGrafter"/>
</dbReference>
<dbReference type="Gene3D" id="3.40.50.720">
    <property type="entry name" value="NAD(P)-binding Rossmann-like Domain"/>
    <property type="match status" value="1"/>
</dbReference>
<dbReference type="Pfam" id="PF08240">
    <property type="entry name" value="ADH_N"/>
    <property type="match status" value="1"/>
</dbReference>
<dbReference type="SUPFAM" id="SSF50129">
    <property type="entry name" value="GroES-like"/>
    <property type="match status" value="1"/>
</dbReference>
<dbReference type="SMART" id="SM00829">
    <property type="entry name" value="PKS_ER"/>
    <property type="match status" value="1"/>
</dbReference>
<evidence type="ECO:0000313" key="3">
    <source>
        <dbReference type="Proteomes" id="UP000182589"/>
    </source>
</evidence>
<dbReference type="Proteomes" id="UP000182589">
    <property type="component" value="Unassembled WGS sequence"/>
</dbReference>
<protein>
    <submittedName>
        <fullName evidence="2">Putative quinone oxidoreductase, YhdH/YhfP family</fullName>
    </submittedName>
</protein>
<dbReference type="InterPro" id="IPR013149">
    <property type="entry name" value="ADH-like_C"/>
</dbReference>
<dbReference type="SUPFAM" id="SSF51735">
    <property type="entry name" value="NAD(P)-binding Rossmann-fold domains"/>
    <property type="match status" value="1"/>
</dbReference>
<accession>A0A1H2S2Q9</accession>
<keyword evidence="3" id="KW-1185">Reference proteome</keyword>
<dbReference type="RefSeq" id="WP_100218588.1">
    <property type="nucleotide sequence ID" value="NZ_BSRA01000005.1"/>
</dbReference>
<dbReference type="PANTHER" id="PTHR43677:SF1">
    <property type="entry name" value="ACRYLYL-COA REDUCTASE ACUI-RELATED"/>
    <property type="match status" value="1"/>
</dbReference>
<feature type="domain" description="Enoyl reductase (ER)" evidence="1">
    <location>
        <begin position="19"/>
        <end position="330"/>
    </location>
</feature>
<dbReference type="NCBIfam" id="TIGR02823">
    <property type="entry name" value="oxido_YhdH"/>
    <property type="match status" value="1"/>
</dbReference>
<name>A0A1H2S2Q9_9BACL</name>
<reference evidence="3" key="1">
    <citation type="submission" date="2016-10" db="EMBL/GenBank/DDBJ databases">
        <authorList>
            <person name="Varghese N."/>
        </authorList>
    </citation>
    <scope>NUCLEOTIDE SEQUENCE [LARGE SCALE GENOMIC DNA]</scope>
    <source>
        <strain evidence="3">DSM 12489</strain>
    </source>
</reference>